<evidence type="ECO:0000313" key="2">
    <source>
        <dbReference type="Proteomes" id="UP001242480"/>
    </source>
</evidence>
<name>A0ABU0JF92_9HYPH</name>
<proteinExistence type="predicted"/>
<sequence length="41" mass="4184">MKDTFGGVARRQGMAASAFQVALAAVQCQRGAAPDALALFS</sequence>
<dbReference type="RefSeq" id="WP_307280557.1">
    <property type="nucleotide sequence ID" value="NZ_JAUSVX010000014.1"/>
</dbReference>
<dbReference type="EMBL" id="JAUSVX010000014">
    <property type="protein sequence ID" value="MDQ0472956.1"/>
    <property type="molecule type" value="Genomic_DNA"/>
</dbReference>
<evidence type="ECO:0000313" key="1">
    <source>
        <dbReference type="EMBL" id="MDQ0472956.1"/>
    </source>
</evidence>
<gene>
    <name evidence="1" type="ORF">QO011_005989</name>
</gene>
<organism evidence="1 2">
    <name type="scientific">Labrys wisconsinensis</name>
    <dbReference type="NCBI Taxonomy" id="425677"/>
    <lineage>
        <taxon>Bacteria</taxon>
        <taxon>Pseudomonadati</taxon>
        <taxon>Pseudomonadota</taxon>
        <taxon>Alphaproteobacteria</taxon>
        <taxon>Hyphomicrobiales</taxon>
        <taxon>Xanthobacteraceae</taxon>
        <taxon>Labrys</taxon>
    </lineage>
</organism>
<dbReference type="Proteomes" id="UP001242480">
    <property type="component" value="Unassembled WGS sequence"/>
</dbReference>
<comment type="caution">
    <text evidence="1">The sequence shown here is derived from an EMBL/GenBank/DDBJ whole genome shotgun (WGS) entry which is preliminary data.</text>
</comment>
<keyword evidence="2" id="KW-1185">Reference proteome</keyword>
<reference evidence="1 2" key="1">
    <citation type="submission" date="2023-07" db="EMBL/GenBank/DDBJ databases">
        <title>Genomic Encyclopedia of Type Strains, Phase IV (KMG-IV): sequencing the most valuable type-strain genomes for metagenomic binning, comparative biology and taxonomic classification.</title>
        <authorList>
            <person name="Goeker M."/>
        </authorList>
    </citation>
    <scope>NUCLEOTIDE SEQUENCE [LARGE SCALE GENOMIC DNA]</scope>
    <source>
        <strain evidence="1 2">DSM 19619</strain>
    </source>
</reference>
<accession>A0ABU0JF92</accession>
<protein>
    <submittedName>
        <fullName evidence="1">Uncharacterized protein</fullName>
    </submittedName>
</protein>